<gene>
    <name evidence="6" type="ORF">MED92_08376</name>
</gene>
<dbReference type="Proteomes" id="UP000002171">
    <property type="component" value="Unassembled WGS sequence"/>
</dbReference>
<dbReference type="SUPFAM" id="SSF53187">
    <property type="entry name" value="Zn-dependent exopeptidases"/>
    <property type="match status" value="1"/>
</dbReference>
<dbReference type="Pfam" id="PF24827">
    <property type="entry name" value="AstE_AspA_cat"/>
    <property type="match status" value="1"/>
</dbReference>
<evidence type="ECO:0000256" key="3">
    <source>
        <dbReference type="ARBA" id="ARBA00022801"/>
    </source>
</evidence>
<keyword evidence="4" id="KW-0862">Zinc</keyword>
<evidence type="ECO:0000313" key="7">
    <source>
        <dbReference type="Proteomes" id="UP000002171"/>
    </source>
</evidence>
<dbReference type="GO" id="GO:0046872">
    <property type="term" value="F:metal ion binding"/>
    <property type="evidence" value="ECO:0007669"/>
    <property type="project" value="UniProtKB-KW"/>
</dbReference>
<evidence type="ECO:0000256" key="2">
    <source>
        <dbReference type="ARBA" id="ARBA00022723"/>
    </source>
</evidence>
<proteinExistence type="predicted"/>
<name>A0A7U8C9N5_NEPCE</name>
<dbReference type="InterPro" id="IPR055438">
    <property type="entry name" value="AstE_AspA_cat"/>
</dbReference>
<feature type="domain" description="Succinylglutamate desuccinylase/Aspartoacylase catalytic" evidence="5">
    <location>
        <begin position="47"/>
        <end position="166"/>
    </location>
</feature>
<evidence type="ECO:0000259" key="5">
    <source>
        <dbReference type="Pfam" id="PF24827"/>
    </source>
</evidence>
<comment type="caution">
    <text evidence="6">The sequence shown here is derived from an EMBL/GenBank/DDBJ whole genome shotgun (WGS) entry which is preliminary data.</text>
</comment>
<evidence type="ECO:0000313" key="6">
    <source>
        <dbReference type="EMBL" id="EAR63121.1"/>
    </source>
</evidence>
<keyword evidence="3" id="KW-0378">Hydrolase</keyword>
<organism evidence="6 7">
    <name type="scientific">Neptuniibacter caesariensis</name>
    <dbReference type="NCBI Taxonomy" id="207954"/>
    <lineage>
        <taxon>Bacteria</taxon>
        <taxon>Pseudomonadati</taxon>
        <taxon>Pseudomonadota</taxon>
        <taxon>Gammaproteobacteria</taxon>
        <taxon>Oceanospirillales</taxon>
        <taxon>Oceanospirillaceae</taxon>
        <taxon>Neptuniibacter</taxon>
    </lineage>
</organism>
<evidence type="ECO:0000256" key="4">
    <source>
        <dbReference type="ARBA" id="ARBA00022833"/>
    </source>
</evidence>
<keyword evidence="7" id="KW-1185">Reference proteome</keyword>
<keyword evidence="2" id="KW-0479">Metal-binding</keyword>
<evidence type="ECO:0000256" key="1">
    <source>
        <dbReference type="ARBA" id="ARBA00001947"/>
    </source>
</evidence>
<reference evidence="6 7" key="1">
    <citation type="submission" date="2006-02" db="EMBL/GenBank/DDBJ databases">
        <authorList>
            <person name="Pinhassi J."/>
            <person name="Pedros-Alio C."/>
            <person name="Ferriera S."/>
            <person name="Johnson J."/>
            <person name="Kravitz S."/>
            <person name="Halpern A."/>
            <person name="Remington K."/>
            <person name="Beeson K."/>
            <person name="Tran B."/>
            <person name="Rogers Y.-H."/>
            <person name="Friedman R."/>
            <person name="Venter J.C."/>
        </authorList>
    </citation>
    <scope>NUCLEOTIDE SEQUENCE [LARGE SCALE GENOMIC DNA]</scope>
    <source>
        <strain evidence="6 7">MED92</strain>
    </source>
</reference>
<dbReference type="GO" id="GO:0016788">
    <property type="term" value="F:hydrolase activity, acting on ester bonds"/>
    <property type="evidence" value="ECO:0007669"/>
    <property type="project" value="InterPro"/>
</dbReference>
<dbReference type="Gene3D" id="3.40.630.10">
    <property type="entry name" value="Zn peptidases"/>
    <property type="match status" value="1"/>
</dbReference>
<protein>
    <recommendedName>
        <fullName evidence="5">Succinylglutamate desuccinylase/Aspartoacylase catalytic domain-containing protein</fullName>
    </recommendedName>
</protein>
<dbReference type="RefSeq" id="WP_007022139.1">
    <property type="nucleotide sequence ID" value="NZ_CH724126.1"/>
</dbReference>
<sequence>MLKQLINPSPEQYCDTPEAFLKSLAEPTMIYIDGERSDRTRAVVTLLHGNEPSGIQALHRWLLTEKKPGFNLLCFIPSIPAALLEPLFRNRVYPGQRDMNRCFFPPYTDIPGRVAEEIVELLDHYQPECILDIHNTSGSSPDFGVVTYESEAHEALVSLFCDRLVITDLRMGALMERSTRRCPVVTIECGGAQDSGSSDVAWKGLQKYLYSDDVFVLQPGHHLDLYRHPVRLEFKQNTTIAFAESYVLGTDITVPTGLDRFNFGAVAAGTLIGWLGSEQAREQIKVLNAEGEDVFAEFFGIKGNQLYTVQELKLFMITTRPDIALGDCLLYAAKEQEHEVLDT</sequence>
<dbReference type="AlphaFoldDB" id="A0A7U8C9N5"/>
<dbReference type="EMBL" id="AAOW01000001">
    <property type="protein sequence ID" value="EAR63121.1"/>
    <property type="molecule type" value="Genomic_DNA"/>
</dbReference>
<comment type="cofactor">
    <cofactor evidence="1">
        <name>Zn(2+)</name>
        <dbReference type="ChEBI" id="CHEBI:29105"/>
    </cofactor>
</comment>
<accession>A0A7U8C9N5</accession>